<evidence type="ECO:0000259" key="6">
    <source>
        <dbReference type="Pfam" id="PF01494"/>
    </source>
</evidence>
<evidence type="ECO:0000256" key="1">
    <source>
        <dbReference type="ARBA" id="ARBA00007992"/>
    </source>
</evidence>
<comment type="similarity">
    <text evidence="1">Belongs to the paxM FAD-dependent monooxygenase family.</text>
</comment>
<protein>
    <recommendedName>
        <fullName evidence="6">FAD-binding domain-containing protein</fullName>
    </recommendedName>
</protein>
<keyword evidence="4" id="KW-0560">Oxidoreductase</keyword>
<dbReference type="InterPro" id="IPR036188">
    <property type="entry name" value="FAD/NAD-bd_sf"/>
</dbReference>
<dbReference type="Gene3D" id="3.50.50.60">
    <property type="entry name" value="FAD/NAD(P)-binding domain"/>
    <property type="match status" value="1"/>
</dbReference>
<feature type="domain" description="FAD-binding" evidence="6">
    <location>
        <begin position="13"/>
        <end position="364"/>
    </location>
</feature>
<accession>A0AAV9PA64</accession>
<evidence type="ECO:0000313" key="7">
    <source>
        <dbReference type="EMBL" id="KAK5168699.1"/>
    </source>
</evidence>
<proteinExistence type="inferred from homology"/>
<dbReference type="GeneID" id="89927348"/>
<evidence type="ECO:0000256" key="3">
    <source>
        <dbReference type="ARBA" id="ARBA00022827"/>
    </source>
</evidence>
<evidence type="ECO:0000256" key="5">
    <source>
        <dbReference type="ARBA" id="ARBA00023033"/>
    </source>
</evidence>
<dbReference type="RefSeq" id="XP_064658165.1">
    <property type="nucleotide sequence ID" value="XM_064803250.1"/>
</dbReference>
<keyword evidence="2" id="KW-0285">Flavoprotein</keyword>
<dbReference type="Proteomes" id="UP001337655">
    <property type="component" value="Unassembled WGS sequence"/>
</dbReference>
<reference evidence="7 8" key="1">
    <citation type="submission" date="2023-08" db="EMBL/GenBank/DDBJ databases">
        <title>Black Yeasts Isolated from many extreme environments.</title>
        <authorList>
            <person name="Coleine C."/>
            <person name="Stajich J.E."/>
            <person name="Selbmann L."/>
        </authorList>
    </citation>
    <scope>NUCLEOTIDE SEQUENCE [LARGE SCALE GENOMIC DNA]</scope>
    <source>
        <strain evidence="7 8">CCFEE 5935</strain>
    </source>
</reference>
<keyword evidence="3" id="KW-0274">FAD</keyword>
<evidence type="ECO:0000256" key="4">
    <source>
        <dbReference type="ARBA" id="ARBA00023002"/>
    </source>
</evidence>
<evidence type="ECO:0000313" key="8">
    <source>
        <dbReference type="Proteomes" id="UP001337655"/>
    </source>
</evidence>
<dbReference type="InterPro" id="IPR002938">
    <property type="entry name" value="FAD-bd"/>
</dbReference>
<gene>
    <name evidence="7" type="ORF">LTR77_006008</name>
</gene>
<dbReference type="GO" id="GO:0004497">
    <property type="term" value="F:monooxygenase activity"/>
    <property type="evidence" value="ECO:0007669"/>
    <property type="project" value="UniProtKB-KW"/>
</dbReference>
<dbReference type="InterPro" id="IPR050493">
    <property type="entry name" value="FAD-dep_Monooxygenase_BioMet"/>
</dbReference>
<dbReference type="EMBL" id="JAVRRT010000009">
    <property type="protein sequence ID" value="KAK5168699.1"/>
    <property type="molecule type" value="Genomic_DNA"/>
</dbReference>
<comment type="caution">
    <text evidence="7">The sequence shown here is derived from an EMBL/GenBank/DDBJ whole genome shotgun (WGS) entry which is preliminary data.</text>
</comment>
<dbReference type="FunFam" id="3.50.50.60:FF:000115">
    <property type="entry name" value="Salicylate hydroxylase, putative"/>
    <property type="match status" value="1"/>
</dbReference>
<dbReference type="PRINTS" id="PR00420">
    <property type="entry name" value="RNGMNOXGNASE"/>
</dbReference>
<dbReference type="Pfam" id="PF01494">
    <property type="entry name" value="FAD_binding_3"/>
    <property type="match status" value="1"/>
</dbReference>
<keyword evidence="8" id="KW-1185">Reference proteome</keyword>
<dbReference type="GO" id="GO:0071949">
    <property type="term" value="F:FAD binding"/>
    <property type="evidence" value="ECO:0007669"/>
    <property type="project" value="InterPro"/>
</dbReference>
<dbReference type="SUPFAM" id="SSF51905">
    <property type="entry name" value="FAD/NAD(P)-binding domain"/>
    <property type="match status" value="1"/>
</dbReference>
<dbReference type="AlphaFoldDB" id="A0AAV9PA64"/>
<organism evidence="7 8">
    <name type="scientific">Saxophila tyrrhenica</name>
    <dbReference type="NCBI Taxonomy" id="1690608"/>
    <lineage>
        <taxon>Eukaryota</taxon>
        <taxon>Fungi</taxon>
        <taxon>Dikarya</taxon>
        <taxon>Ascomycota</taxon>
        <taxon>Pezizomycotina</taxon>
        <taxon>Dothideomycetes</taxon>
        <taxon>Dothideomycetidae</taxon>
        <taxon>Mycosphaerellales</taxon>
        <taxon>Extremaceae</taxon>
        <taxon>Saxophila</taxon>
    </lineage>
</organism>
<name>A0AAV9PA64_9PEZI</name>
<dbReference type="PANTHER" id="PTHR13789">
    <property type="entry name" value="MONOOXYGENASE"/>
    <property type="match status" value="1"/>
</dbReference>
<evidence type="ECO:0000256" key="2">
    <source>
        <dbReference type="ARBA" id="ARBA00022630"/>
    </source>
</evidence>
<dbReference type="PANTHER" id="PTHR13789:SF238">
    <property type="entry name" value="PUTATIVE (AFU_ORTHOLOGUE AFUA_2G01680)-RELATED"/>
    <property type="match status" value="1"/>
</dbReference>
<dbReference type="SUPFAM" id="SSF54373">
    <property type="entry name" value="FAD-linked reductases, C-terminal domain"/>
    <property type="match status" value="1"/>
</dbReference>
<keyword evidence="5" id="KW-0503">Monooxygenase</keyword>
<sequence length="439" mass="48806">MAQTQQASPICLDIIVVGAGLSGLAASISCALSGHRVTIVESAKELLEIGAGLQVTPNSSRLLQAWDLHGQLWESGAEPSCLTVHRYSDGKVLAHDADFDQKMRTRYGAPFVDFHRVDVQLALAARARELGVTFRMGQKVEDVDFESATVHLSSGASATGDLIIAADGLWSRCRDCFFGRKDPPKPTGDLAYRIVLDLDQIPEGELRERVASPAVHFWIGPGGHAVGYSLRGGSMYNIVLLVPDDLPEGVSKQPGSVEEMRALFADWDPVLRQYLDLVDSVDKWKLMHRDELPRWVNDKSNFVFIGDACHPMLPYLAQGANSAIEDGAVLGLLLGYIQKKEHIPQALHMYERLRKTRGEAIVRETFAQRKAFHMQDGPEQVSRDELFLSQLGSELQAPYPSRWSCPDVQKWLYGYNAFKEVQEAVQQDPFREWSFSASL</sequence>